<organism evidence="1">
    <name type="scientific">marine metagenome</name>
    <dbReference type="NCBI Taxonomy" id="408172"/>
    <lineage>
        <taxon>unclassified sequences</taxon>
        <taxon>metagenomes</taxon>
        <taxon>ecological metagenomes</taxon>
    </lineage>
</organism>
<accession>A0A381UKD8</accession>
<protein>
    <submittedName>
        <fullName evidence="1">Uncharacterized protein</fullName>
    </submittedName>
</protein>
<proteinExistence type="predicted"/>
<reference evidence="1" key="1">
    <citation type="submission" date="2018-05" db="EMBL/GenBank/DDBJ databases">
        <authorList>
            <person name="Lanie J.A."/>
            <person name="Ng W.-L."/>
            <person name="Kazmierczak K.M."/>
            <person name="Andrzejewski T.M."/>
            <person name="Davidsen T.M."/>
            <person name="Wayne K.J."/>
            <person name="Tettelin H."/>
            <person name="Glass J.I."/>
            <person name="Rusch D."/>
            <person name="Podicherti R."/>
            <person name="Tsui H.-C.T."/>
            <person name="Winkler M.E."/>
        </authorList>
    </citation>
    <scope>NUCLEOTIDE SEQUENCE</scope>
</reference>
<dbReference type="EMBL" id="UINC01006609">
    <property type="protein sequence ID" value="SVA28580.1"/>
    <property type="molecule type" value="Genomic_DNA"/>
</dbReference>
<dbReference type="AlphaFoldDB" id="A0A381UKD8"/>
<evidence type="ECO:0000313" key="1">
    <source>
        <dbReference type="EMBL" id="SVA28580.1"/>
    </source>
</evidence>
<sequence length="66" mass="6865">MALVSSTINVTTQNVTTTFATTALHVPSYATGSLPTGVEGEIVYDTSTETLKVKTSAAWITVGTQT</sequence>
<name>A0A381UKD8_9ZZZZ</name>
<gene>
    <name evidence="1" type="ORF">METZ01_LOCUS81434</name>
</gene>